<protein>
    <submittedName>
        <fullName evidence="7">Hornerin-like</fullName>
    </submittedName>
</protein>
<dbReference type="Gene3D" id="3.30.40.10">
    <property type="entry name" value="Zinc/RING finger domain, C3HC4 (zinc finger)"/>
    <property type="match status" value="1"/>
</dbReference>
<dbReference type="PANTHER" id="PTHR45969:SF5">
    <property type="entry name" value="E3 UBIQUITIN-PROTEIN LIGASE RHA2A"/>
    <property type="match status" value="1"/>
</dbReference>
<dbReference type="Proteomes" id="UP001140949">
    <property type="component" value="Unassembled WGS sequence"/>
</dbReference>
<dbReference type="Pfam" id="PF13639">
    <property type="entry name" value="zf-RING_2"/>
    <property type="match status" value="1"/>
</dbReference>
<evidence type="ECO:0000313" key="6">
    <source>
        <dbReference type="EMBL" id="KAJ6793417.1"/>
    </source>
</evidence>
<proteinExistence type="predicted"/>
<evidence type="ECO:0000313" key="7">
    <source>
        <dbReference type="EMBL" id="KAJ6845445.1"/>
    </source>
</evidence>
<dbReference type="InterPro" id="IPR001841">
    <property type="entry name" value="Znf_RING"/>
</dbReference>
<evidence type="ECO:0000256" key="4">
    <source>
        <dbReference type="PROSITE-ProRule" id="PRU00175"/>
    </source>
</evidence>
<name>A0AAX6HYZ7_IRIPA</name>
<dbReference type="EMBL" id="JANAVB010006199">
    <property type="protein sequence ID" value="KAJ6845445.1"/>
    <property type="molecule type" value="Genomic_DNA"/>
</dbReference>
<organism evidence="7 8">
    <name type="scientific">Iris pallida</name>
    <name type="common">Sweet iris</name>
    <dbReference type="NCBI Taxonomy" id="29817"/>
    <lineage>
        <taxon>Eukaryota</taxon>
        <taxon>Viridiplantae</taxon>
        <taxon>Streptophyta</taxon>
        <taxon>Embryophyta</taxon>
        <taxon>Tracheophyta</taxon>
        <taxon>Spermatophyta</taxon>
        <taxon>Magnoliopsida</taxon>
        <taxon>Liliopsida</taxon>
        <taxon>Asparagales</taxon>
        <taxon>Iridaceae</taxon>
        <taxon>Iridoideae</taxon>
        <taxon>Irideae</taxon>
        <taxon>Iris</taxon>
    </lineage>
</organism>
<dbReference type="PROSITE" id="PS50089">
    <property type="entry name" value="ZF_RING_2"/>
    <property type="match status" value="1"/>
</dbReference>
<dbReference type="InterPro" id="IPR013083">
    <property type="entry name" value="Znf_RING/FYVE/PHD"/>
</dbReference>
<comment type="caution">
    <text evidence="7">The sequence shown here is derived from an EMBL/GenBank/DDBJ whole genome shotgun (WGS) entry which is preliminary data.</text>
</comment>
<keyword evidence="3" id="KW-0862">Zinc</keyword>
<dbReference type="GO" id="GO:0061630">
    <property type="term" value="F:ubiquitin protein ligase activity"/>
    <property type="evidence" value="ECO:0007669"/>
    <property type="project" value="TreeGrafter"/>
</dbReference>
<dbReference type="AlphaFoldDB" id="A0AAX6HYZ7"/>
<keyword evidence="2 4" id="KW-0863">Zinc-finger</keyword>
<evidence type="ECO:0000313" key="8">
    <source>
        <dbReference type="Proteomes" id="UP001140949"/>
    </source>
</evidence>
<gene>
    <name evidence="6" type="ORF">M6B38_236030</name>
    <name evidence="7" type="ORF">M6B38_286980</name>
</gene>
<dbReference type="SUPFAM" id="SSF57850">
    <property type="entry name" value="RING/U-box"/>
    <property type="match status" value="1"/>
</dbReference>
<keyword evidence="8" id="KW-1185">Reference proteome</keyword>
<dbReference type="GO" id="GO:0016567">
    <property type="term" value="P:protein ubiquitination"/>
    <property type="evidence" value="ECO:0007669"/>
    <property type="project" value="TreeGrafter"/>
</dbReference>
<evidence type="ECO:0000256" key="1">
    <source>
        <dbReference type="ARBA" id="ARBA00022723"/>
    </source>
</evidence>
<sequence length="159" mass="17298">MGLSSGLGDASSDSLPLLLLLSAVSFLSRLLSLLRLSPNSPQPSDLPSPLPSAVGSRLHSLSLLADHLSSNRPFPYEAPAGSGDDGCIFCLNRLERGDQIRRLDCCHVFHSRCLDGWFDAMNLSCPLCRSPLLPPEDRRTKAEAERRIGAELVAWLSPY</sequence>
<dbReference type="PANTHER" id="PTHR45969">
    <property type="entry name" value="RING ZINC FINGER PROTEIN-RELATED"/>
    <property type="match status" value="1"/>
</dbReference>
<keyword evidence="1" id="KW-0479">Metal-binding</keyword>
<reference evidence="7" key="1">
    <citation type="journal article" date="2023" name="GigaByte">
        <title>Genome assembly of the bearded iris, Iris pallida Lam.</title>
        <authorList>
            <person name="Bruccoleri R.E."/>
            <person name="Oakeley E.J."/>
            <person name="Faust A.M.E."/>
            <person name="Altorfer M."/>
            <person name="Dessus-Babus S."/>
            <person name="Burckhardt D."/>
            <person name="Oertli M."/>
            <person name="Naumann U."/>
            <person name="Petersen F."/>
            <person name="Wong J."/>
        </authorList>
    </citation>
    <scope>NUCLEOTIDE SEQUENCE</scope>
    <source>
        <strain evidence="7">GSM-AAB239-AS_SAM_17_03QT</strain>
    </source>
</reference>
<dbReference type="GO" id="GO:0008270">
    <property type="term" value="F:zinc ion binding"/>
    <property type="evidence" value="ECO:0007669"/>
    <property type="project" value="UniProtKB-KW"/>
</dbReference>
<feature type="domain" description="RING-type" evidence="5">
    <location>
        <begin position="87"/>
        <end position="129"/>
    </location>
</feature>
<dbReference type="EMBL" id="JANAVB010043017">
    <property type="protein sequence ID" value="KAJ6793417.1"/>
    <property type="molecule type" value="Genomic_DNA"/>
</dbReference>
<evidence type="ECO:0000256" key="2">
    <source>
        <dbReference type="ARBA" id="ARBA00022771"/>
    </source>
</evidence>
<dbReference type="SMART" id="SM00184">
    <property type="entry name" value="RING"/>
    <property type="match status" value="1"/>
</dbReference>
<accession>A0AAX6HYZ7</accession>
<evidence type="ECO:0000256" key="3">
    <source>
        <dbReference type="ARBA" id="ARBA00022833"/>
    </source>
</evidence>
<reference evidence="7" key="2">
    <citation type="submission" date="2023-04" db="EMBL/GenBank/DDBJ databases">
        <authorList>
            <person name="Bruccoleri R.E."/>
            <person name="Oakeley E.J."/>
            <person name="Faust A.-M."/>
            <person name="Dessus-Babus S."/>
            <person name="Altorfer M."/>
            <person name="Burckhardt D."/>
            <person name="Oertli M."/>
            <person name="Naumann U."/>
            <person name="Petersen F."/>
            <person name="Wong J."/>
        </authorList>
    </citation>
    <scope>NUCLEOTIDE SEQUENCE</scope>
    <source>
        <strain evidence="7">GSM-AAB239-AS_SAM_17_03QT</strain>
        <tissue evidence="7">Leaf</tissue>
    </source>
</reference>
<evidence type="ECO:0000259" key="5">
    <source>
        <dbReference type="PROSITE" id="PS50089"/>
    </source>
</evidence>